<keyword evidence="2" id="KW-1185">Reference proteome</keyword>
<name>A0A9W7SKB4_9PEZI</name>
<gene>
    <name evidence="1" type="ORF">Tdes44962_MAKER05275</name>
</gene>
<dbReference type="PANTHER" id="PTHR42791:SF1">
    <property type="entry name" value="N-ACETYLTRANSFERASE DOMAIN-CONTAINING PROTEIN"/>
    <property type="match status" value="1"/>
</dbReference>
<dbReference type="PANTHER" id="PTHR42791">
    <property type="entry name" value="GNAT FAMILY ACETYLTRANSFERASE"/>
    <property type="match status" value="1"/>
</dbReference>
<sequence>MINPKTNGQFNSKSQYDILEATPDDVPALVKCADRAFANDALHSRLWNHGEASPEILAWRMKKYSEHFQYPHKVIVKAVPKGDRKQKAASKADETYLEGIDTALLRSIDKEADKDGLPAYLEATPAGQLFYPLYGFEPTGKQVERFEGEYVNKAMFRPATKVVADFQGGEVEQGIGAAARA</sequence>
<evidence type="ECO:0000313" key="1">
    <source>
        <dbReference type="EMBL" id="KAH9819329.1"/>
    </source>
</evidence>
<reference evidence="1 2" key="2">
    <citation type="journal article" date="2021" name="Curr. Genet.">
        <title>Genetic response to nitrogen starvation in the aggressive Eucalyptus foliar pathogen Teratosphaeria destructans.</title>
        <authorList>
            <person name="Havenga M."/>
            <person name="Wingfield B.D."/>
            <person name="Wingfield M.J."/>
            <person name="Dreyer L.L."/>
            <person name="Roets F."/>
            <person name="Aylward J."/>
        </authorList>
    </citation>
    <scope>NUCLEOTIDE SEQUENCE [LARGE SCALE GENOMIC DNA]</scope>
    <source>
        <strain evidence="1">CMW44962</strain>
    </source>
</reference>
<dbReference type="OrthoDB" id="2832510at2759"/>
<comment type="caution">
    <text evidence="1">The sequence shown here is derived from an EMBL/GenBank/DDBJ whole genome shotgun (WGS) entry which is preliminary data.</text>
</comment>
<dbReference type="Gene3D" id="3.40.630.30">
    <property type="match status" value="2"/>
</dbReference>
<dbReference type="AlphaFoldDB" id="A0A9W7SKB4"/>
<organism evidence="1 2">
    <name type="scientific">Teratosphaeria destructans</name>
    <dbReference type="NCBI Taxonomy" id="418781"/>
    <lineage>
        <taxon>Eukaryota</taxon>
        <taxon>Fungi</taxon>
        <taxon>Dikarya</taxon>
        <taxon>Ascomycota</taxon>
        <taxon>Pezizomycotina</taxon>
        <taxon>Dothideomycetes</taxon>
        <taxon>Dothideomycetidae</taxon>
        <taxon>Mycosphaerellales</taxon>
        <taxon>Teratosphaeriaceae</taxon>
        <taxon>Teratosphaeria</taxon>
    </lineage>
</organism>
<dbReference type="Proteomes" id="UP001138500">
    <property type="component" value="Unassembled WGS sequence"/>
</dbReference>
<evidence type="ECO:0000313" key="2">
    <source>
        <dbReference type="Proteomes" id="UP001138500"/>
    </source>
</evidence>
<accession>A0A9W7SKB4</accession>
<dbReference type="InterPro" id="IPR016181">
    <property type="entry name" value="Acyl_CoA_acyltransferase"/>
</dbReference>
<dbReference type="EMBL" id="RIBY02002334">
    <property type="protein sequence ID" value="KAH9819329.1"/>
    <property type="molecule type" value="Genomic_DNA"/>
</dbReference>
<protein>
    <submittedName>
        <fullName evidence="1">Acetyltransferase</fullName>
    </submittedName>
</protein>
<dbReference type="SUPFAM" id="SSF55729">
    <property type="entry name" value="Acyl-CoA N-acyltransferases (Nat)"/>
    <property type="match status" value="1"/>
</dbReference>
<proteinExistence type="predicted"/>
<reference evidence="1 2" key="1">
    <citation type="journal article" date="2018" name="IMA Fungus">
        <title>IMA Genome-F 10: Nine draft genome sequences of Claviceps purpurea s.lat., including C. arundinis, C. humidiphila, and C. cf. spartinae, pseudomolecules for the pitch canker pathogen Fusarium circinatum, draft genome of Davidsoniella eucalypti, Grosmannia galeiformis, Quambalaria eucalypti, and Teratosphaeria destructans.</title>
        <authorList>
            <person name="Wingfield B.D."/>
            <person name="Liu M."/>
            <person name="Nguyen H.D."/>
            <person name="Lane F.A."/>
            <person name="Morgan S.W."/>
            <person name="De Vos L."/>
            <person name="Wilken P.M."/>
            <person name="Duong T.A."/>
            <person name="Aylward J."/>
            <person name="Coetzee M.P."/>
            <person name="Dadej K."/>
            <person name="De Beer Z.W."/>
            <person name="Findlay W."/>
            <person name="Havenga M."/>
            <person name="Kolarik M."/>
            <person name="Menzies J.G."/>
            <person name="Naidoo K."/>
            <person name="Pochopski O."/>
            <person name="Shoukouhi P."/>
            <person name="Santana Q.C."/>
            <person name="Seifert K.A."/>
            <person name="Soal N."/>
            <person name="Steenkamp E.T."/>
            <person name="Tatham C.T."/>
            <person name="van der Nest M.A."/>
            <person name="Wingfield M.J."/>
        </authorList>
    </citation>
    <scope>NUCLEOTIDE SEQUENCE [LARGE SCALE GENOMIC DNA]</scope>
    <source>
        <strain evidence="1">CMW44962</strain>
    </source>
</reference>
<dbReference type="InterPro" id="IPR052523">
    <property type="entry name" value="Trichothecene_AcTrans"/>
</dbReference>